<reference evidence="1 2" key="1">
    <citation type="submission" date="2014-04" db="EMBL/GenBank/DDBJ databases">
        <authorList>
            <consortium name="DOE Joint Genome Institute"/>
            <person name="Kuo A."/>
            <person name="Kohler A."/>
            <person name="Costa M.D."/>
            <person name="Nagy L.G."/>
            <person name="Floudas D."/>
            <person name="Copeland A."/>
            <person name="Barry K.W."/>
            <person name="Cichocki N."/>
            <person name="Veneault-Fourrey C."/>
            <person name="LaButti K."/>
            <person name="Lindquist E.A."/>
            <person name="Lipzen A."/>
            <person name="Lundell T."/>
            <person name="Morin E."/>
            <person name="Murat C."/>
            <person name="Sun H."/>
            <person name="Tunlid A."/>
            <person name="Henrissat B."/>
            <person name="Grigoriev I.V."/>
            <person name="Hibbett D.S."/>
            <person name="Martin F."/>
            <person name="Nordberg H.P."/>
            <person name="Cantor M.N."/>
            <person name="Hua S.X."/>
        </authorList>
    </citation>
    <scope>NUCLEOTIDE SEQUENCE [LARGE SCALE GENOMIC DNA]</scope>
    <source>
        <strain evidence="1 2">441</strain>
    </source>
</reference>
<gene>
    <name evidence="1" type="ORF">PISMIDRAFT_541655</name>
</gene>
<accession>A0A0C9YA29</accession>
<evidence type="ECO:0000313" key="1">
    <source>
        <dbReference type="EMBL" id="KIK21530.1"/>
    </source>
</evidence>
<proteinExistence type="predicted"/>
<evidence type="ECO:0000313" key="2">
    <source>
        <dbReference type="Proteomes" id="UP000054018"/>
    </source>
</evidence>
<organism evidence="1 2">
    <name type="scientific">Pisolithus microcarpus 441</name>
    <dbReference type="NCBI Taxonomy" id="765257"/>
    <lineage>
        <taxon>Eukaryota</taxon>
        <taxon>Fungi</taxon>
        <taxon>Dikarya</taxon>
        <taxon>Basidiomycota</taxon>
        <taxon>Agaricomycotina</taxon>
        <taxon>Agaricomycetes</taxon>
        <taxon>Agaricomycetidae</taxon>
        <taxon>Boletales</taxon>
        <taxon>Sclerodermatineae</taxon>
        <taxon>Pisolithaceae</taxon>
        <taxon>Pisolithus</taxon>
    </lineage>
</organism>
<dbReference type="HOGENOM" id="CLU_2688766_0_0_1"/>
<name>A0A0C9YA29_9AGAM</name>
<dbReference type="AlphaFoldDB" id="A0A0C9YA29"/>
<sequence length="74" mass="8562">MCRHLLSTQRIQKLSEVHAVIQPFCRCIWHLDCLARIISSIWIFSRSPPYSNGPCDMAHCQVLGKLCYSPAKFR</sequence>
<protein>
    <submittedName>
        <fullName evidence="1">Uncharacterized protein</fullName>
    </submittedName>
</protein>
<dbReference type="Proteomes" id="UP000054018">
    <property type="component" value="Unassembled WGS sequence"/>
</dbReference>
<dbReference type="EMBL" id="KN833751">
    <property type="protein sequence ID" value="KIK21530.1"/>
    <property type="molecule type" value="Genomic_DNA"/>
</dbReference>
<keyword evidence="2" id="KW-1185">Reference proteome</keyword>
<reference evidence="2" key="2">
    <citation type="submission" date="2015-01" db="EMBL/GenBank/DDBJ databases">
        <title>Evolutionary Origins and Diversification of the Mycorrhizal Mutualists.</title>
        <authorList>
            <consortium name="DOE Joint Genome Institute"/>
            <consortium name="Mycorrhizal Genomics Consortium"/>
            <person name="Kohler A."/>
            <person name="Kuo A."/>
            <person name="Nagy L.G."/>
            <person name="Floudas D."/>
            <person name="Copeland A."/>
            <person name="Barry K.W."/>
            <person name="Cichocki N."/>
            <person name="Veneault-Fourrey C."/>
            <person name="LaButti K."/>
            <person name="Lindquist E.A."/>
            <person name="Lipzen A."/>
            <person name="Lundell T."/>
            <person name="Morin E."/>
            <person name="Murat C."/>
            <person name="Riley R."/>
            <person name="Ohm R."/>
            <person name="Sun H."/>
            <person name="Tunlid A."/>
            <person name="Henrissat B."/>
            <person name="Grigoriev I.V."/>
            <person name="Hibbett D.S."/>
            <person name="Martin F."/>
        </authorList>
    </citation>
    <scope>NUCLEOTIDE SEQUENCE [LARGE SCALE GENOMIC DNA]</scope>
    <source>
        <strain evidence="2">441</strain>
    </source>
</reference>